<feature type="repeat" description="WD" evidence="8">
    <location>
        <begin position="262"/>
        <end position="301"/>
    </location>
</feature>
<dbReference type="GO" id="GO:0046872">
    <property type="term" value="F:metal ion binding"/>
    <property type="evidence" value="ECO:0007669"/>
    <property type="project" value="UniProtKB-KW"/>
</dbReference>
<dbReference type="Pfam" id="PF13510">
    <property type="entry name" value="Fer2_4"/>
    <property type="match status" value="1"/>
</dbReference>
<proteinExistence type="inferred from homology"/>
<dbReference type="GO" id="GO:0010992">
    <property type="term" value="P:ubiquitin recycling"/>
    <property type="evidence" value="ECO:0007669"/>
    <property type="project" value="TreeGrafter"/>
</dbReference>
<dbReference type="PROSITE" id="PS50082">
    <property type="entry name" value="WD_REPEATS_2"/>
    <property type="match status" value="6"/>
</dbReference>
<evidence type="ECO:0000259" key="11">
    <source>
        <dbReference type="PROSITE" id="PS51379"/>
    </source>
</evidence>
<comment type="caution">
    <text evidence="12">The sequence shown here is derived from an EMBL/GenBank/DDBJ whole genome shotgun (WGS) entry which is preliminary data.</text>
</comment>
<gene>
    <name evidence="12" type="ORF">M0811_12870</name>
</gene>
<dbReference type="GO" id="GO:0005737">
    <property type="term" value="C:cytoplasm"/>
    <property type="evidence" value="ECO:0007669"/>
    <property type="project" value="TreeGrafter"/>
</dbReference>
<evidence type="ECO:0000313" key="12">
    <source>
        <dbReference type="EMBL" id="KAJ5067518.1"/>
    </source>
</evidence>
<dbReference type="SUPFAM" id="SSF54292">
    <property type="entry name" value="2Fe-2S ferredoxin-like"/>
    <property type="match status" value="1"/>
</dbReference>
<feature type="domain" description="4Fe-4S ferredoxin-type" evidence="11">
    <location>
        <begin position="550"/>
        <end position="578"/>
    </location>
</feature>
<dbReference type="InterPro" id="IPR004108">
    <property type="entry name" value="Fe_hydrogenase_lsu_C"/>
</dbReference>
<evidence type="ECO:0000256" key="7">
    <source>
        <dbReference type="ARBA" id="ARBA00023014"/>
    </source>
</evidence>
<dbReference type="Proteomes" id="UP001149090">
    <property type="component" value="Unassembled WGS sequence"/>
</dbReference>
<dbReference type="InterPro" id="IPR001094">
    <property type="entry name" value="Flavdoxin-like"/>
</dbReference>
<keyword evidence="7" id="KW-0411">Iron-sulfur</keyword>
<dbReference type="InterPro" id="IPR036991">
    <property type="entry name" value="Fe_hydrogenase_ssu_sf"/>
</dbReference>
<evidence type="ECO:0000259" key="9">
    <source>
        <dbReference type="PROSITE" id="PS50902"/>
    </source>
</evidence>
<dbReference type="PANTHER" id="PTHR19849:SF1">
    <property type="entry name" value="F-BOX_WD REPEAT-CONTAINING PROTEIN 7"/>
    <property type="match status" value="1"/>
</dbReference>
<evidence type="ECO:0000256" key="8">
    <source>
        <dbReference type="PROSITE-ProRule" id="PRU00221"/>
    </source>
</evidence>
<feature type="repeat" description="WD" evidence="8">
    <location>
        <begin position="99"/>
        <end position="138"/>
    </location>
</feature>
<dbReference type="CDD" id="cd00207">
    <property type="entry name" value="fer2"/>
    <property type="match status" value="1"/>
</dbReference>
<feature type="domain" description="4Fe-4S ferredoxin-type" evidence="11">
    <location>
        <begin position="505"/>
        <end position="535"/>
    </location>
</feature>
<dbReference type="PRINTS" id="PR00320">
    <property type="entry name" value="GPROTEINBRPT"/>
</dbReference>
<evidence type="ECO:0000256" key="4">
    <source>
        <dbReference type="ARBA" id="ARBA00022723"/>
    </source>
</evidence>
<dbReference type="PROSITE" id="PS50294">
    <property type="entry name" value="WD_REPEATS_REGION"/>
    <property type="match status" value="5"/>
</dbReference>
<dbReference type="CDD" id="cd00200">
    <property type="entry name" value="WD40"/>
    <property type="match status" value="1"/>
</dbReference>
<keyword evidence="13" id="KW-1185">Reference proteome</keyword>
<dbReference type="Gene3D" id="4.10.260.20">
    <property type="entry name" value="Iron hydrogenase, small subunit"/>
    <property type="match status" value="1"/>
</dbReference>
<dbReference type="GO" id="GO:0043161">
    <property type="term" value="P:proteasome-mediated ubiquitin-dependent protein catabolic process"/>
    <property type="evidence" value="ECO:0007669"/>
    <property type="project" value="TreeGrafter"/>
</dbReference>
<dbReference type="Gene3D" id="3.40.50.360">
    <property type="match status" value="1"/>
</dbReference>
<dbReference type="Gene3D" id="2.130.10.10">
    <property type="entry name" value="YVTN repeat-like/Quinoprotein amine dehydrogenase"/>
    <property type="match status" value="3"/>
</dbReference>
<dbReference type="GO" id="GO:0051539">
    <property type="term" value="F:4 iron, 4 sulfur cluster binding"/>
    <property type="evidence" value="ECO:0007669"/>
    <property type="project" value="UniProtKB-KW"/>
</dbReference>
<dbReference type="PRINTS" id="PR00369">
    <property type="entry name" value="FLAVODOXIN"/>
</dbReference>
<dbReference type="SUPFAM" id="SSF53920">
    <property type="entry name" value="Fe-only hydrogenase"/>
    <property type="match status" value="1"/>
</dbReference>
<dbReference type="SUPFAM" id="SSF52218">
    <property type="entry name" value="Flavoproteins"/>
    <property type="match status" value="1"/>
</dbReference>
<dbReference type="InterPro" id="IPR008254">
    <property type="entry name" value="Flavodoxin/NO_synth"/>
</dbReference>
<dbReference type="AlphaFoldDB" id="A0A9Q0L7I9"/>
<name>A0A9Q0L7I9_ANAIG</name>
<dbReference type="InterPro" id="IPR020472">
    <property type="entry name" value="WD40_PAC1"/>
</dbReference>
<dbReference type="GO" id="GO:0010181">
    <property type="term" value="F:FMN binding"/>
    <property type="evidence" value="ECO:0007669"/>
    <property type="project" value="InterPro"/>
</dbReference>
<evidence type="ECO:0000256" key="5">
    <source>
        <dbReference type="ARBA" id="ARBA00022737"/>
    </source>
</evidence>
<dbReference type="Pfam" id="PF02906">
    <property type="entry name" value="Fe_hyd_lg_C"/>
    <property type="match status" value="1"/>
</dbReference>
<dbReference type="EMBL" id="JAPDFW010000126">
    <property type="protein sequence ID" value="KAJ5067518.1"/>
    <property type="molecule type" value="Genomic_DNA"/>
</dbReference>
<dbReference type="FunFam" id="3.30.70.20:FF:000035">
    <property type="entry name" value="Iron hydrogenase 1"/>
    <property type="match status" value="1"/>
</dbReference>
<evidence type="ECO:0000256" key="6">
    <source>
        <dbReference type="ARBA" id="ARBA00023004"/>
    </source>
</evidence>
<dbReference type="InterPro" id="IPR015943">
    <property type="entry name" value="WD40/YVTN_repeat-like_dom_sf"/>
</dbReference>
<reference evidence="12" key="1">
    <citation type="submission" date="2022-10" db="EMBL/GenBank/DDBJ databases">
        <title>Novel sulphate-reducing endosymbionts in the free-living metamonad Anaeramoeba.</title>
        <authorList>
            <person name="Jerlstrom-Hultqvist J."/>
            <person name="Cepicka I."/>
            <person name="Gallot-Lavallee L."/>
            <person name="Salas-Leiva D."/>
            <person name="Curtis B.A."/>
            <person name="Zahonova K."/>
            <person name="Pipaliya S."/>
            <person name="Dacks J."/>
            <person name="Roger A.J."/>
        </authorList>
    </citation>
    <scope>NUCLEOTIDE SEQUENCE</scope>
    <source>
        <strain evidence="12">BMAN</strain>
    </source>
</reference>
<dbReference type="Gene3D" id="3.10.20.740">
    <property type="match status" value="1"/>
</dbReference>
<dbReference type="Gene3D" id="3.40.50.1780">
    <property type="match status" value="1"/>
</dbReference>
<dbReference type="InterPro" id="IPR017900">
    <property type="entry name" value="4Fe4S_Fe_S_CS"/>
</dbReference>
<dbReference type="PROSITE" id="PS00198">
    <property type="entry name" value="4FE4S_FER_1"/>
    <property type="match status" value="1"/>
</dbReference>
<dbReference type="PROSITE" id="PS50902">
    <property type="entry name" value="FLAVODOXIN_LIKE"/>
    <property type="match status" value="1"/>
</dbReference>
<dbReference type="InterPro" id="IPR029039">
    <property type="entry name" value="Flavoprotein-like_sf"/>
</dbReference>
<dbReference type="PANTHER" id="PTHR19849">
    <property type="entry name" value="PHOSPHOLIPASE A-2-ACTIVATING PROTEIN"/>
    <property type="match status" value="1"/>
</dbReference>
<comment type="similarity">
    <text evidence="1">Belongs to the NARF family.</text>
</comment>
<dbReference type="InterPro" id="IPR017896">
    <property type="entry name" value="4Fe4S_Fe-S-bd"/>
</dbReference>
<feature type="domain" description="2Fe-2S ferredoxin-type" evidence="10">
    <location>
        <begin position="373"/>
        <end position="454"/>
    </location>
</feature>
<dbReference type="InterPro" id="IPR001680">
    <property type="entry name" value="WD40_rpt"/>
</dbReference>
<dbReference type="GO" id="GO:0005634">
    <property type="term" value="C:nucleus"/>
    <property type="evidence" value="ECO:0007669"/>
    <property type="project" value="TreeGrafter"/>
</dbReference>
<dbReference type="Pfam" id="PF02256">
    <property type="entry name" value="Fe_hyd_SSU"/>
    <property type="match status" value="1"/>
</dbReference>
<keyword evidence="3 8" id="KW-0853">WD repeat</keyword>
<evidence type="ECO:0000313" key="13">
    <source>
        <dbReference type="Proteomes" id="UP001149090"/>
    </source>
</evidence>
<keyword evidence="2" id="KW-0004">4Fe-4S</keyword>
<dbReference type="InterPro" id="IPR019775">
    <property type="entry name" value="WD40_repeat_CS"/>
</dbReference>
<dbReference type="InterPro" id="IPR009016">
    <property type="entry name" value="Fe_hydrogenase"/>
</dbReference>
<feature type="repeat" description="WD" evidence="8">
    <location>
        <begin position="181"/>
        <end position="222"/>
    </location>
</feature>
<dbReference type="OrthoDB" id="1856718at2759"/>
<evidence type="ECO:0000256" key="1">
    <source>
        <dbReference type="ARBA" id="ARBA00006596"/>
    </source>
</evidence>
<dbReference type="Gene3D" id="3.30.70.20">
    <property type="match status" value="1"/>
</dbReference>
<dbReference type="Pfam" id="PF00258">
    <property type="entry name" value="Flavodoxin_1"/>
    <property type="match status" value="1"/>
</dbReference>
<feature type="repeat" description="WD" evidence="8">
    <location>
        <begin position="302"/>
        <end position="342"/>
    </location>
</feature>
<feature type="repeat" description="WD" evidence="8">
    <location>
        <begin position="17"/>
        <end position="58"/>
    </location>
</feature>
<dbReference type="InterPro" id="IPR011047">
    <property type="entry name" value="Quinoprotein_ADH-like_sf"/>
</dbReference>
<keyword evidence="5" id="KW-0677">Repeat</keyword>
<feature type="repeat" description="WD" evidence="8">
    <location>
        <begin position="139"/>
        <end position="180"/>
    </location>
</feature>
<dbReference type="InterPro" id="IPR036010">
    <property type="entry name" value="2Fe-2S_ferredoxin-like_sf"/>
</dbReference>
<sequence length="1115" mass="124929">MNTSSNNTQTIEPLFQVEAHESAINSIEVSTDENQFYTCANENVIKCWDFDTGKCVATLSKHESFVNSLNIHKGILYSCDIKGVLISWDVMNYHPLTIFKGHEGKVSSFHNRNDLLFSGGVDHTIKLWNTSNGNLIRQYLAHTDQISQLYATIDQKRLFSSSMDSQAILWDVENSQQILTFKGHQNWVLSMAFDEEKQILYTGSNDCTIKSWDTKSGKCIKTYEGHEYAVVQLLLYNNKIYSGSWDGKIGIFSEKKSKGKFISAHAGKVRVIQMQDSYLVSGGTDGKIKVWNLNNESCVSLLEGHSAPISTIKISPSGAILSGSEDRNIIRWPLVSSYSKSRSRSLSLIQQEKEKITRFKKDFVLKGKNVSQTKVVVTINGKRCHVDSNLNVLEACRKSGANVQSLCYHPSLHPLATCKFCVVEIEGIGHSFKKCCSCATPIREGMNIRTDTDLTKESLRKSLLNLTSKIESRNMNLMSEKMGNSNELTDFLQSSNQCFIDNSTQAVTLDLSKCIDCGRCEQVCSRIQGISVFSLEETEGPHQSTLKVNGKSLSDSDCIYCGLCTYYCPSDALSEFDETHIFEQFLTQKNDYHLVVGIDPSLFTTISELYGKELGAITPGQIVKSLRILGFHTIFSLQFSSDIYAIELSTELMKRLNDTQAILPILTSNCVSSVYMIEKLYPSLIPHLSTTKSPNQIFGSVVKSYFAQKLEKSPENIRCVTITPCIANKYQNKLKNIQSENISDVDLSITVREFGKILQNHSIDLRKLEEDSFDPPFSITSSAGCSFSVAGGVLQSTLRCLYESQTRKEFPKLEMNEVFGIPNMTEGTLMMEGRRIKVAVIDGSSSIRTFLNKVQSGNHDFDFVEIMACPGGCIGGGGQPKSKMNILPKRIVCSNQITSKFSIQNPNDNSDVQTLYTDFFKSPSIHISYEYLHTQNFHPIHYSSLKTKKTPQTKRRQINENIPQKNGLLVLYGSQTGDAETVAFRIGEECSFKAKSRVLEMDSFNFASLQHEKTIIFVTSTFWNGSFPENATSFWNHLKSLSPNSLNKLKFAVFGVGDSFYPHFNIAGKLLFKKLSELSQKSLLPLGEGDYRSPNGYLSALIPWIEDLKKVLTKK</sequence>
<dbReference type="InterPro" id="IPR001041">
    <property type="entry name" value="2Fe-2S_ferredoxin-type"/>
</dbReference>
<dbReference type="GO" id="GO:0043130">
    <property type="term" value="F:ubiquitin binding"/>
    <property type="evidence" value="ECO:0007669"/>
    <property type="project" value="TreeGrafter"/>
</dbReference>
<protein>
    <submittedName>
        <fullName evidence="12">Iron hydrogenase</fullName>
    </submittedName>
</protein>
<dbReference type="Pfam" id="PF12838">
    <property type="entry name" value="Fer4_7"/>
    <property type="match status" value="1"/>
</dbReference>
<keyword evidence="6" id="KW-0408">Iron</keyword>
<evidence type="ECO:0000256" key="3">
    <source>
        <dbReference type="ARBA" id="ARBA00022574"/>
    </source>
</evidence>
<dbReference type="PROSITE" id="PS51379">
    <property type="entry name" value="4FE4S_FER_2"/>
    <property type="match status" value="2"/>
</dbReference>
<dbReference type="SUPFAM" id="SSF54862">
    <property type="entry name" value="4Fe-4S ferredoxins"/>
    <property type="match status" value="1"/>
</dbReference>
<organism evidence="12 13">
    <name type="scientific">Anaeramoeba ignava</name>
    <name type="common">Anaerobic marine amoeba</name>
    <dbReference type="NCBI Taxonomy" id="1746090"/>
    <lineage>
        <taxon>Eukaryota</taxon>
        <taxon>Metamonada</taxon>
        <taxon>Anaeramoebidae</taxon>
        <taxon>Anaeramoeba</taxon>
    </lineage>
</organism>
<dbReference type="Gene3D" id="3.40.950.10">
    <property type="entry name" value="Fe-only Hydrogenase (Larger Subunit), Chain L, domain 3"/>
    <property type="match status" value="1"/>
</dbReference>
<accession>A0A9Q0L7I9</accession>
<evidence type="ECO:0000259" key="10">
    <source>
        <dbReference type="PROSITE" id="PS51085"/>
    </source>
</evidence>
<dbReference type="PROSITE" id="PS00678">
    <property type="entry name" value="WD_REPEATS_1"/>
    <property type="match status" value="4"/>
</dbReference>
<dbReference type="Pfam" id="PF00400">
    <property type="entry name" value="WD40"/>
    <property type="match status" value="7"/>
</dbReference>
<dbReference type="SMART" id="SM00320">
    <property type="entry name" value="WD40"/>
    <property type="match status" value="8"/>
</dbReference>
<evidence type="ECO:0000256" key="2">
    <source>
        <dbReference type="ARBA" id="ARBA00022485"/>
    </source>
</evidence>
<feature type="domain" description="Flavodoxin-like" evidence="9">
    <location>
        <begin position="968"/>
        <end position="1109"/>
    </location>
</feature>
<keyword evidence="4" id="KW-0479">Metal-binding</keyword>
<dbReference type="SUPFAM" id="SSF50998">
    <property type="entry name" value="Quinoprotein alcohol dehydrogenase-like"/>
    <property type="match status" value="1"/>
</dbReference>
<dbReference type="PROSITE" id="PS51085">
    <property type="entry name" value="2FE2S_FER_2"/>
    <property type="match status" value="1"/>
</dbReference>
<dbReference type="InterPro" id="IPR003149">
    <property type="entry name" value="Fe_hydrogenase_ssu"/>
</dbReference>